<dbReference type="GeneID" id="92010402"/>
<dbReference type="Pfam" id="PF08550">
    <property type="entry name" value="GATA_AreA"/>
    <property type="match status" value="1"/>
</dbReference>
<dbReference type="RefSeq" id="XP_066631842.1">
    <property type="nucleotide sequence ID" value="XM_066777747.1"/>
</dbReference>
<proteinExistence type="predicted"/>
<protein>
    <submittedName>
        <fullName evidence="3">Sodium- and chloride-dependent GABA transporter 1</fullName>
    </submittedName>
</protein>
<accession>A0ABR3CDV3</accession>
<feature type="compositionally biased region" description="Polar residues" evidence="1">
    <location>
        <begin position="138"/>
        <end position="148"/>
    </location>
</feature>
<name>A0ABR3CDV3_9PEZI</name>
<comment type="caution">
    <text evidence="3">The sequence shown here is derived from an EMBL/GenBank/DDBJ whole genome shotgun (WGS) entry which is preliminary data.</text>
</comment>
<feature type="region of interest" description="Disordered" evidence="1">
    <location>
        <begin position="18"/>
        <end position="52"/>
    </location>
</feature>
<reference evidence="3 4" key="1">
    <citation type="submission" date="2024-02" db="EMBL/GenBank/DDBJ databases">
        <title>De novo assembly and annotation of 12 fungi associated with fruit tree decline syndrome in Ontario, Canada.</title>
        <authorList>
            <person name="Sulman M."/>
            <person name="Ellouze W."/>
            <person name="Ilyukhin E."/>
        </authorList>
    </citation>
    <scope>NUCLEOTIDE SEQUENCE [LARGE SCALE GENOMIC DNA]</scope>
    <source>
        <strain evidence="3 4">FDS-637</strain>
    </source>
</reference>
<evidence type="ECO:0000256" key="1">
    <source>
        <dbReference type="SAM" id="MobiDB-lite"/>
    </source>
</evidence>
<evidence type="ECO:0000313" key="4">
    <source>
        <dbReference type="Proteomes" id="UP001430584"/>
    </source>
</evidence>
<dbReference type="InterPro" id="IPR013860">
    <property type="entry name" value="AreA_GATA"/>
</dbReference>
<keyword evidence="4" id="KW-1185">Reference proteome</keyword>
<sequence>MATTTHYGQASYLHGNEGFHTAGSPSNIPSLTPASTRGSSYDTSSPPYLHTRNDVLEGTVFPEFRKNEDSDVNRLQEEDPMGIDMWKFYRNQSNVPDAERMENMTWRMMAINLRKAQQKKDSSHAAVGHARVPDAENWSKQQSMANPSKPNPMTPGGRMGTIKSEDLGDYQFNFTSNLLQIPNGSAYFQTPFEYSVLNGPRGHVRMPDGLKQDPDMAGTHARHVSLGAGYPDDSFGIKSDLTHVQHASGGNVTPWDPGWAEEAFGGQSLYDTPAVKKEEIEHEPLFDAGGYLLPENWITHDPPQDFGSQSSMLNHHETAQSLSQWQQFEHSHYAEFSGQRPQFGTQPDQYGPMFTTSGYQQNTE</sequence>
<feature type="domain" description="Nitrogen regulatory protein areA GATA-like" evidence="2">
    <location>
        <begin position="85"/>
        <end position="110"/>
    </location>
</feature>
<evidence type="ECO:0000259" key="2">
    <source>
        <dbReference type="Pfam" id="PF08550"/>
    </source>
</evidence>
<feature type="compositionally biased region" description="Polar residues" evidence="1">
    <location>
        <begin position="339"/>
        <end position="364"/>
    </location>
</feature>
<feature type="compositionally biased region" description="Polar residues" evidence="1">
    <location>
        <begin position="23"/>
        <end position="46"/>
    </location>
</feature>
<feature type="region of interest" description="Disordered" evidence="1">
    <location>
        <begin position="120"/>
        <end position="162"/>
    </location>
</feature>
<dbReference type="Proteomes" id="UP001430584">
    <property type="component" value="Unassembled WGS sequence"/>
</dbReference>
<organism evidence="3 4">
    <name type="scientific">Diplodia seriata</name>
    <dbReference type="NCBI Taxonomy" id="420778"/>
    <lineage>
        <taxon>Eukaryota</taxon>
        <taxon>Fungi</taxon>
        <taxon>Dikarya</taxon>
        <taxon>Ascomycota</taxon>
        <taxon>Pezizomycotina</taxon>
        <taxon>Dothideomycetes</taxon>
        <taxon>Dothideomycetes incertae sedis</taxon>
        <taxon>Botryosphaeriales</taxon>
        <taxon>Botryosphaeriaceae</taxon>
        <taxon>Diplodia</taxon>
    </lineage>
</organism>
<feature type="region of interest" description="Disordered" evidence="1">
    <location>
        <begin position="338"/>
        <end position="364"/>
    </location>
</feature>
<dbReference type="EMBL" id="JAJVCZ030000006">
    <property type="protein sequence ID" value="KAL0258813.1"/>
    <property type="molecule type" value="Genomic_DNA"/>
</dbReference>
<gene>
    <name evidence="3" type="primary">GAT1_2</name>
    <name evidence="3" type="ORF">SLS55_006317</name>
</gene>
<evidence type="ECO:0000313" key="3">
    <source>
        <dbReference type="EMBL" id="KAL0258813.1"/>
    </source>
</evidence>